<protein>
    <submittedName>
        <fullName evidence="1">Uncharacterized protein</fullName>
    </submittedName>
</protein>
<sequence>MKKIIIALTLFLAVTVTAQSQSRLFNFRDGTALRAKIHNTGDQWGPNANGVVLKVDDAVYFHDYPSGSESLAPPLNQSDSNPFSLPSCAPSRISFHHFTPGTLRNL</sequence>
<accession>A0A382NYH0</accession>
<dbReference type="AlphaFoldDB" id="A0A382NYH0"/>
<feature type="non-terminal residue" evidence="1">
    <location>
        <position position="1"/>
    </location>
</feature>
<proteinExistence type="predicted"/>
<feature type="non-terminal residue" evidence="1">
    <location>
        <position position="106"/>
    </location>
</feature>
<reference evidence="1" key="1">
    <citation type="submission" date="2018-05" db="EMBL/GenBank/DDBJ databases">
        <authorList>
            <person name="Lanie J.A."/>
            <person name="Ng W.-L."/>
            <person name="Kazmierczak K.M."/>
            <person name="Andrzejewski T.M."/>
            <person name="Davidsen T.M."/>
            <person name="Wayne K.J."/>
            <person name="Tettelin H."/>
            <person name="Glass J.I."/>
            <person name="Rusch D."/>
            <person name="Podicherti R."/>
            <person name="Tsui H.-C.T."/>
            <person name="Winkler M.E."/>
        </authorList>
    </citation>
    <scope>NUCLEOTIDE SEQUENCE</scope>
</reference>
<gene>
    <name evidence="1" type="ORF">METZ01_LOCUS318544</name>
</gene>
<organism evidence="1">
    <name type="scientific">marine metagenome</name>
    <dbReference type="NCBI Taxonomy" id="408172"/>
    <lineage>
        <taxon>unclassified sequences</taxon>
        <taxon>metagenomes</taxon>
        <taxon>ecological metagenomes</taxon>
    </lineage>
</organism>
<evidence type="ECO:0000313" key="1">
    <source>
        <dbReference type="EMBL" id="SVC65690.1"/>
    </source>
</evidence>
<dbReference type="EMBL" id="UINC01103367">
    <property type="protein sequence ID" value="SVC65690.1"/>
    <property type="molecule type" value="Genomic_DNA"/>
</dbReference>
<name>A0A382NYH0_9ZZZZ</name>